<dbReference type="InterPro" id="IPR002797">
    <property type="entry name" value="Polysacc_synth"/>
</dbReference>
<dbReference type="PANTHER" id="PTHR30250">
    <property type="entry name" value="PST FAMILY PREDICTED COLANIC ACID TRANSPORTER"/>
    <property type="match status" value="1"/>
</dbReference>
<feature type="transmembrane region" description="Helical" evidence="6">
    <location>
        <begin position="12"/>
        <end position="33"/>
    </location>
</feature>
<keyword evidence="2" id="KW-1003">Cell membrane</keyword>
<protein>
    <submittedName>
        <fullName evidence="7">Oligosaccharide flippase family protein</fullName>
    </submittedName>
</protein>
<proteinExistence type="predicted"/>
<keyword evidence="8" id="KW-1185">Reference proteome</keyword>
<feature type="transmembrane region" description="Helical" evidence="6">
    <location>
        <begin position="158"/>
        <end position="180"/>
    </location>
</feature>
<feature type="transmembrane region" description="Helical" evidence="6">
    <location>
        <begin position="45"/>
        <end position="67"/>
    </location>
</feature>
<evidence type="ECO:0000256" key="4">
    <source>
        <dbReference type="ARBA" id="ARBA00022989"/>
    </source>
</evidence>
<evidence type="ECO:0000313" key="7">
    <source>
        <dbReference type="EMBL" id="MFB9095028.1"/>
    </source>
</evidence>
<dbReference type="EMBL" id="JBHMEY010000001">
    <property type="protein sequence ID" value="MFB9095028.1"/>
    <property type="molecule type" value="Genomic_DNA"/>
</dbReference>
<dbReference type="PANTHER" id="PTHR30250:SF11">
    <property type="entry name" value="O-ANTIGEN TRANSPORTER-RELATED"/>
    <property type="match status" value="1"/>
</dbReference>
<evidence type="ECO:0000256" key="6">
    <source>
        <dbReference type="SAM" id="Phobius"/>
    </source>
</evidence>
<gene>
    <name evidence="7" type="ORF">ACFFVF_00745</name>
</gene>
<feature type="transmembrane region" description="Helical" evidence="6">
    <location>
        <begin position="97"/>
        <end position="115"/>
    </location>
</feature>
<evidence type="ECO:0000256" key="3">
    <source>
        <dbReference type="ARBA" id="ARBA00022692"/>
    </source>
</evidence>
<feature type="transmembrane region" description="Helical" evidence="6">
    <location>
        <begin position="309"/>
        <end position="331"/>
    </location>
</feature>
<feature type="transmembrane region" description="Helical" evidence="6">
    <location>
        <begin position="127"/>
        <end position="146"/>
    </location>
</feature>
<feature type="transmembrane region" description="Helical" evidence="6">
    <location>
        <begin position="343"/>
        <end position="368"/>
    </location>
</feature>
<keyword evidence="4 6" id="KW-1133">Transmembrane helix</keyword>
<sequence length="497" mass="56513">MGDKEEGFHKSIVRATGIFGFVQVIKLFVKVIVGKFTAIFLGPEGVGLVGLLTNSLDLIGSFTGLGFNITGSRAIAIADSDSDDVKVSETIVVLNKWALIIGVSGAILSSVFSKWLSVLTFGTSDYYYWFIFLSLYFVFSSFTAAYGAILQGKRLLKYIALSSIISTFIIALTTFLLYYFFRKEGIVIVIIVTSLITAIVNFYFVNKIKTANVIISFKEIIKKGIPIIKTGFLLSINVIFGRICFYIIRLFLNQGGASAEILGFYEVSLVIFVSYLGIVFTAMSTDYFPQLTSFKDDKLKFLKLVNHQIEISVLIITPSILFIYLTGPYLLEFLYTKDFKAVYLILKLGLLAMLFKAIIWPLGFMILAKGDNRQYFKQEIVSDFMNISFTIFFYNYFGLLGIGIAMLMNYVLYGIYIYYYLNKKYDFVFFKEAKIMVSVSFILLFIASLLVLYFDFCNIIFYLILILLISVIYSLSILNRIIDLKKIYENIKNKFNK</sequence>
<evidence type="ECO:0000256" key="5">
    <source>
        <dbReference type="ARBA" id="ARBA00023136"/>
    </source>
</evidence>
<evidence type="ECO:0000313" key="8">
    <source>
        <dbReference type="Proteomes" id="UP001589607"/>
    </source>
</evidence>
<feature type="transmembrane region" description="Helical" evidence="6">
    <location>
        <begin position="268"/>
        <end position="288"/>
    </location>
</feature>
<organism evidence="7 8">
    <name type="scientific">Flavobacterium jumunjinense</name>
    <dbReference type="NCBI Taxonomy" id="998845"/>
    <lineage>
        <taxon>Bacteria</taxon>
        <taxon>Pseudomonadati</taxon>
        <taxon>Bacteroidota</taxon>
        <taxon>Flavobacteriia</taxon>
        <taxon>Flavobacteriales</taxon>
        <taxon>Flavobacteriaceae</taxon>
        <taxon>Flavobacterium</taxon>
    </lineage>
</organism>
<dbReference type="InterPro" id="IPR050833">
    <property type="entry name" value="Poly_Biosynth_Transport"/>
</dbReference>
<comment type="subcellular location">
    <subcellularLocation>
        <location evidence="1">Cell membrane</location>
        <topology evidence="1">Multi-pass membrane protein</topology>
    </subcellularLocation>
</comment>
<accession>A0ABV5GIA1</accession>
<evidence type="ECO:0000256" key="1">
    <source>
        <dbReference type="ARBA" id="ARBA00004651"/>
    </source>
</evidence>
<name>A0ABV5GIA1_9FLAO</name>
<dbReference type="Proteomes" id="UP001589607">
    <property type="component" value="Unassembled WGS sequence"/>
</dbReference>
<comment type="caution">
    <text evidence="7">The sequence shown here is derived from an EMBL/GenBank/DDBJ whole genome shotgun (WGS) entry which is preliminary data.</text>
</comment>
<feature type="transmembrane region" description="Helical" evidence="6">
    <location>
        <begin position="433"/>
        <end position="453"/>
    </location>
</feature>
<keyword evidence="3 6" id="KW-0812">Transmembrane</keyword>
<feature type="transmembrane region" description="Helical" evidence="6">
    <location>
        <begin position="186"/>
        <end position="205"/>
    </location>
</feature>
<feature type="transmembrane region" description="Helical" evidence="6">
    <location>
        <begin position="403"/>
        <end position="421"/>
    </location>
</feature>
<keyword evidence="5 6" id="KW-0472">Membrane</keyword>
<reference evidence="7 8" key="1">
    <citation type="submission" date="2024-09" db="EMBL/GenBank/DDBJ databases">
        <authorList>
            <person name="Sun Q."/>
            <person name="Mori K."/>
        </authorList>
    </citation>
    <scope>NUCLEOTIDE SEQUENCE [LARGE SCALE GENOMIC DNA]</scope>
    <source>
        <strain evidence="7 8">CECT 7955</strain>
    </source>
</reference>
<evidence type="ECO:0000256" key="2">
    <source>
        <dbReference type="ARBA" id="ARBA00022475"/>
    </source>
</evidence>
<dbReference type="Pfam" id="PF01943">
    <property type="entry name" value="Polysacc_synt"/>
    <property type="match status" value="1"/>
</dbReference>
<feature type="transmembrane region" description="Helical" evidence="6">
    <location>
        <begin position="459"/>
        <end position="478"/>
    </location>
</feature>
<dbReference type="RefSeq" id="WP_236454785.1">
    <property type="nucleotide sequence ID" value="NZ_CBCSGE010000007.1"/>
</dbReference>